<dbReference type="GO" id="GO:0005737">
    <property type="term" value="C:cytoplasm"/>
    <property type="evidence" value="ECO:0007669"/>
    <property type="project" value="TreeGrafter"/>
</dbReference>
<dbReference type="GO" id="GO:0006189">
    <property type="term" value="P:'de novo' IMP biosynthetic process"/>
    <property type="evidence" value="ECO:0007669"/>
    <property type="project" value="UniProtKB-UniPathway"/>
</dbReference>
<dbReference type="NCBIfam" id="NF009251">
    <property type="entry name" value="PRK12607.1"/>
    <property type="match status" value="1"/>
</dbReference>
<name>A0A5A8CVM5_CAFRO</name>
<evidence type="ECO:0000256" key="5">
    <source>
        <dbReference type="ARBA" id="ARBA00022755"/>
    </source>
</evidence>
<comment type="caution">
    <text evidence="9">The sequence shown here is derived from an EMBL/GenBank/DDBJ whole genome shotgun (WGS) entry which is preliminary data.</text>
</comment>
<sequence length="450" mass="47423">MASAPTAPAAATAALSATGPPPLAASAAEAVSAGLTEKVAAAAGTRVPETHLRVGHRYQGKVRDVYDLGDAVLFVATDRLSAFDRSLAVVPLKGAVLNLISHWWFEKLAGVVPNHVVRLADPNAVLVQRCEVFPIEVVVRGFITGTTSTSLWTHYRDGAREFCGETFPDGLRKNDRLSAAVLTPTTKEAEHDRPISPADIVKEGWMTQADWDTVSAYAMAAFEAGQRIAAEHGLLLVDTKYEFGRAPDGTICLVDEVHTPDSSRYWLASTYEARHAAGEEPENIDKEFLRLWFRARCDPYADATVPEAPAELVSELSRRYVLLYEMITGEAFDFAACGGDAAGRIRKAVEAIQSPAEKVVVALASSYAQADRAAKAARTRADAQGAASEVYTCPTPVKAAEAAAAVAALAAAAGPGAVSVLVVGESDEACALLEASLASAGVDASCVARA</sequence>
<evidence type="ECO:0000256" key="7">
    <source>
        <dbReference type="ARBA" id="ARBA00030409"/>
    </source>
</evidence>
<protein>
    <recommendedName>
        <fullName evidence="2">phosphoribosylaminoimidazolesuccinocarboxamide synthase</fullName>
        <ecNumber evidence="2">6.3.2.6</ecNumber>
    </recommendedName>
    <alternativeName>
        <fullName evidence="7">SAICAR synthetase</fullName>
    </alternativeName>
</protein>
<evidence type="ECO:0000256" key="3">
    <source>
        <dbReference type="ARBA" id="ARBA00022598"/>
    </source>
</evidence>
<dbReference type="HAMAP" id="MF_00137">
    <property type="entry name" value="SAICAR_synth"/>
    <property type="match status" value="1"/>
</dbReference>
<reference evidence="11 12" key="1">
    <citation type="submission" date="2019-07" db="EMBL/GenBank/DDBJ databases">
        <title>Genomes of Cafeteria roenbergensis.</title>
        <authorList>
            <person name="Fischer M.G."/>
            <person name="Hackl T."/>
            <person name="Roman M."/>
        </authorList>
    </citation>
    <scope>NUCLEOTIDE SEQUENCE [LARGE SCALE GENOMIC DNA]</scope>
    <source>
        <strain evidence="9 12">BVI</strain>
        <strain evidence="10 11">E4-10P</strain>
    </source>
</reference>
<dbReference type="Proteomes" id="UP000322899">
    <property type="component" value="Unassembled WGS sequence"/>
</dbReference>
<dbReference type="PROSITE" id="PS01058">
    <property type="entry name" value="SAICAR_SYNTHETASE_2"/>
    <property type="match status" value="1"/>
</dbReference>
<dbReference type="PROSITE" id="PS01057">
    <property type="entry name" value="SAICAR_SYNTHETASE_1"/>
    <property type="match status" value="1"/>
</dbReference>
<keyword evidence="3" id="KW-0436">Ligase</keyword>
<dbReference type="InterPro" id="IPR028923">
    <property type="entry name" value="SAICAR_synt/ADE2_N"/>
</dbReference>
<dbReference type="PANTHER" id="PTHR43700">
    <property type="entry name" value="PHOSPHORIBOSYLAMINOIMIDAZOLE-SUCCINOCARBOXAMIDE SYNTHASE"/>
    <property type="match status" value="1"/>
</dbReference>
<dbReference type="Proteomes" id="UP000323011">
    <property type="component" value="Unassembled WGS sequence"/>
</dbReference>
<evidence type="ECO:0000256" key="4">
    <source>
        <dbReference type="ARBA" id="ARBA00022741"/>
    </source>
</evidence>
<organism evidence="9 12">
    <name type="scientific">Cafeteria roenbergensis</name>
    <name type="common">Marine flagellate</name>
    <dbReference type="NCBI Taxonomy" id="33653"/>
    <lineage>
        <taxon>Eukaryota</taxon>
        <taxon>Sar</taxon>
        <taxon>Stramenopiles</taxon>
        <taxon>Bigyra</taxon>
        <taxon>Opalozoa</taxon>
        <taxon>Bicosoecida</taxon>
        <taxon>Cafeteriaceae</taxon>
        <taxon>Cafeteria</taxon>
    </lineage>
</organism>
<keyword evidence="12" id="KW-1185">Reference proteome</keyword>
<evidence type="ECO:0000313" key="11">
    <source>
        <dbReference type="Proteomes" id="UP000322899"/>
    </source>
</evidence>
<evidence type="ECO:0000256" key="2">
    <source>
        <dbReference type="ARBA" id="ARBA00012217"/>
    </source>
</evidence>
<dbReference type="EMBL" id="VLTO01000007">
    <property type="protein sequence ID" value="KAA0176655.1"/>
    <property type="molecule type" value="Genomic_DNA"/>
</dbReference>
<dbReference type="Gene3D" id="3.30.200.20">
    <property type="entry name" value="Phosphorylase Kinase, domain 1"/>
    <property type="match status" value="1"/>
</dbReference>
<dbReference type="SUPFAM" id="SSF56104">
    <property type="entry name" value="SAICAR synthase-like"/>
    <property type="match status" value="1"/>
</dbReference>
<evidence type="ECO:0000256" key="6">
    <source>
        <dbReference type="ARBA" id="ARBA00022840"/>
    </source>
</evidence>
<evidence type="ECO:0000256" key="1">
    <source>
        <dbReference type="ARBA" id="ARBA00004672"/>
    </source>
</evidence>
<dbReference type="PANTHER" id="PTHR43700:SF1">
    <property type="entry name" value="PHOSPHORIBOSYLAMINOIMIDAZOLE-SUCCINOCARBOXAMIDE SYNTHASE"/>
    <property type="match status" value="1"/>
</dbReference>
<evidence type="ECO:0000313" key="9">
    <source>
        <dbReference type="EMBL" id="KAA0157085.1"/>
    </source>
</evidence>
<dbReference type="EMBL" id="VLTN01000002">
    <property type="protein sequence ID" value="KAA0157085.1"/>
    <property type="molecule type" value="Genomic_DNA"/>
</dbReference>
<evidence type="ECO:0000259" key="8">
    <source>
        <dbReference type="Pfam" id="PF01259"/>
    </source>
</evidence>
<gene>
    <name evidence="10" type="ORF">FNF27_01936</name>
    <name evidence="9" type="ORF">FNF29_00437</name>
</gene>
<accession>A0A5A8CVM5</accession>
<dbReference type="GO" id="GO:0005524">
    <property type="term" value="F:ATP binding"/>
    <property type="evidence" value="ECO:0007669"/>
    <property type="project" value="UniProtKB-KW"/>
</dbReference>
<evidence type="ECO:0000313" key="10">
    <source>
        <dbReference type="EMBL" id="KAA0176655.1"/>
    </source>
</evidence>
<dbReference type="Pfam" id="PF01259">
    <property type="entry name" value="SAICAR_synt"/>
    <property type="match status" value="1"/>
</dbReference>
<evidence type="ECO:0000313" key="12">
    <source>
        <dbReference type="Proteomes" id="UP000323011"/>
    </source>
</evidence>
<keyword evidence="4" id="KW-0547">Nucleotide-binding</keyword>
<dbReference type="UniPathway" id="UPA00074">
    <property type="reaction ID" value="UER00131"/>
</dbReference>
<dbReference type="InterPro" id="IPR018236">
    <property type="entry name" value="SAICAR_synthetase_CS"/>
</dbReference>
<proteinExistence type="inferred from homology"/>
<dbReference type="OrthoDB" id="9991235at2759"/>
<dbReference type="AlphaFoldDB" id="A0A5A8CVM5"/>
<feature type="domain" description="SAICAR synthetase/ADE2 N-terminal" evidence="8">
    <location>
        <begin position="57"/>
        <end position="302"/>
    </location>
</feature>
<dbReference type="Gene3D" id="3.30.470.20">
    <property type="entry name" value="ATP-grasp fold, B domain"/>
    <property type="match status" value="1"/>
</dbReference>
<keyword evidence="5" id="KW-0658">Purine biosynthesis</keyword>
<dbReference type="GO" id="GO:0004639">
    <property type="term" value="F:phosphoribosylaminoimidazolesuccinocarboxamide synthase activity"/>
    <property type="evidence" value="ECO:0007669"/>
    <property type="project" value="UniProtKB-EC"/>
</dbReference>
<dbReference type="OMA" id="WTHYNAG"/>
<comment type="pathway">
    <text evidence="1">Purine metabolism; IMP biosynthesis via de novo pathway; 5-amino-1-(5-phospho-D-ribosyl)imidazole-4-carboxamide from 5-amino-1-(5-phospho-D-ribosyl)imidazole-4-carboxylate: step 1/2.</text>
</comment>
<dbReference type="EC" id="6.3.2.6" evidence="2"/>
<keyword evidence="6" id="KW-0067">ATP-binding</keyword>
<dbReference type="CDD" id="cd01414">
    <property type="entry name" value="SAICAR_synt_Sc"/>
    <property type="match status" value="1"/>
</dbReference>